<sequence>MSFRSPRAKITYLKKQVNAIKMLYGIILYGVKRTCHFLILLNILDGTPEELVELMKDNDVSKHPNVLDVKSEINQKFK</sequence>
<evidence type="ECO:0000313" key="2">
    <source>
        <dbReference type="Proteomes" id="UP000789901"/>
    </source>
</evidence>
<gene>
    <name evidence="1" type="ORF">GMARGA_LOCUS14018</name>
</gene>
<accession>A0ABN7V3R4</accession>
<comment type="caution">
    <text evidence="1">The sequence shown here is derived from an EMBL/GenBank/DDBJ whole genome shotgun (WGS) entry which is preliminary data.</text>
</comment>
<proteinExistence type="predicted"/>
<feature type="non-terminal residue" evidence="1">
    <location>
        <position position="78"/>
    </location>
</feature>
<organism evidence="1 2">
    <name type="scientific">Gigaspora margarita</name>
    <dbReference type="NCBI Taxonomy" id="4874"/>
    <lineage>
        <taxon>Eukaryota</taxon>
        <taxon>Fungi</taxon>
        <taxon>Fungi incertae sedis</taxon>
        <taxon>Mucoromycota</taxon>
        <taxon>Glomeromycotina</taxon>
        <taxon>Glomeromycetes</taxon>
        <taxon>Diversisporales</taxon>
        <taxon>Gigasporaceae</taxon>
        <taxon>Gigaspora</taxon>
    </lineage>
</organism>
<dbReference type="Proteomes" id="UP000789901">
    <property type="component" value="Unassembled WGS sequence"/>
</dbReference>
<keyword evidence="2" id="KW-1185">Reference proteome</keyword>
<evidence type="ECO:0000313" key="1">
    <source>
        <dbReference type="EMBL" id="CAG8726961.1"/>
    </source>
</evidence>
<protein>
    <submittedName>
        <fullName evidence="1">4568_t:CDS:1</fullName>
    </submittedName>
</protein>
<name>A0ABN7V3R4_GIGMA</name>
<reference evidence="1 2" key="1">
    <citation type="submission" date="2021-06" db="EMBL/GenBank/DDBJ databases">
        <authorList>
            <person name="Kallberg Y."/>
            <person name="Tangrot J."/>
            <person name="Rosling A."/>
        </authorList>
    </citation>
    <scope>NUCLEOTIDE SEQUENCE [LARGE SCALE GENOMIC DNA]</scope>
    <source>
        <strain evidence="1 2">120-4 pot B 10/14</strain>
    </source>
</reference>
<dbReference type="EMBL" id="CAJVQB010009124">
    <property type="protein sequence ID" value="CAG8726961.1"/>
    <property type="molecule type" value="Genomic_DNA"/>
</dbReference>